<reference evidence="2 3" key="1">
    <citation type="submission" date="2015-10" db="EMBL/GenBank/DDBJ databases">
        <title>Draft genome sequence of Streptomyces sp. RV15, isolated from a marine sponge.</title>
        <authorList>
            <person name="Ruckert C."/>
            <person name="Abdelmohsen U.R."/>
            <person name="Winkler A."/>
            <person name="Hentschel U."/>
            <person name="Kalinowski J."/>
            <person name="Kampfer P."/>
            <person name="Glaeser S."/>
        </authorList>
    </citation>
    <scope>NUCLEOTIDE SEQUENCE [LARGE SCALE GENOMIC DNA]</scope>
    <source>
        <strain evidence="2 3">RV15</strain>
    </source>
</reference>
<evidence type="ECO:0000313" key="2">
    <source>
        <dbReference type="EMBL" id="KUO14536.1"/>
    </source>
</evidence>
<keyword evidence="1" id="KW-1133">Transmembrane helix</keyword>
<dbReference type="Proteomes" id="UP000053260">
    <property type="component" value="Unassembled WGS sequence"/>
</dbReference>
<name>A0A101UPJ0_9ACTN</name>
<proteinExistence type="predicted"/>
<evidence type="ECO:0000256" key="1">
    <source>
        <dbReference type="SAM" id="Phobius"/>
    </source>
</evidence>
<keyword evidence="1" id="KW-0472">Membrane</keyword>
<sequence length="109" mass="11136">MALMVALGVWLGLAGMWPYVTFHLAPGVVTLAWAVVERLLGARPLPRRRAALLFGAGAAVSGAGTALLAAAGHLAGPVLVGANATAEAVWVILTSMILGWAGVTLGRRR</sequence>
<accession>A0A101UPJ0</accession>
<feature type="transmembrane region" description="Helical" evidence="1">
    <location>
        <begin position="52"/>
        <end position="76"/>
    </location>
</feature>
<protein>
    <submittedName>
        <fullName evidence="2">Uncharacterized protein</fullName>
    </submittedName>
</protein>
<dbReference type="EMBL" id="LMXB01000142">
    <property type="protein sequence ID" value="KUO14536.1"/>
    <property type="molecule type" value="Genomic_DNA"/>
</dbReference>
<dbReference type="AlphaFoldDB" id="A0A101UPJ0"/>
<keyword evidence="3" id="KW-1185">Reference proteome</keyword>
<comment type="caution">
    <text evidence="2">The sequence shown here is derived from an EMBL/GenBank/DDBJ whole genome shotgun (WGS) entry which is preliminary data.</text>
</comment>
<feature type="transmembrane region" description="Helical" evidence="1">
    <location>
        <begin position="88"/>
        <end position="106"/>
    </location>
</feature>
<dbReference type="RefSeq" id="WP_067035755.1">
    <property type="nucleotide sequence ID" value="NZ_KQ949136.1"/>
</dbReference>
<keyword evidence="1" id="KW-0812">Transmembrane</keyword>
<feature type="transmembrane region" description="Helical" evidence="1">
    <location>
        <begin position="20"/>
        <end position="40"/>
    </location>
</feature>
<evidence type="ECO:0000313" key="3">
    <source>
        <dbReference type="Proteomes" id="UP000053260"/>
    </source>
</evidence>
<gene>
    <name evidence="2" type="ORF">AQJ91_46285</name>
</gene>
<dbReference type="STRING" id="909626.AQJ91_46285"/>
<organism evidence="2 3">
    <name type="scientific">Streptomyces dysideae</name>
    <dbReference type="NCBI Taxonomy" id="909626"/>
    <lineage>
        <taxon>Bacteria</taxon>
        <taxon>Bacillati</taxon>
        <taxon>Actinomycetota</taxon>
        <taxon>Actinomycetes</taxon>
        <taxon>Kitasatosporales</taxon>
        <taxon>Streptomycetaceae</taxon>
        <taxon>Streptomyces</taxon>
    </lineage>
</organism>